<reference evidence="1" key="1">
    <citation type="submission" date="2020-05" db="EMBL/GenBank/DDBJ databases">
        <authorList>
            <person name="Chiriac C."/>
            <person name="Salcher M."/>
            <person name="Ghai R."/>
            <person name="Kavagutti S V."/>
        </authorList>
    </citation>
    <scope>NUCLEOTIDE SEQUENCE</scope>
</reference>
<organism evidence="1">
    <name type="scientific">uncultured Caudovirales phage</name>
    <dbReference type="NCBI Taxonomy" id="2100421"/>
    <lineage>
        <taxon>Viruses</taxon>
        <taxon>Duplodnaviria</taxon>
        <taxon>Heunggongvirae</taxon>
        <taxon>Uroviricota</taxon>
        <taxon>Caudoviricetes</taxon>
        <taxon>Peduoviridae</taxon>
        <taxon>Maltschvirus</taxon>
        <taxon>Maltschvirus maltsch</taxon>
    </lineage>
</organism>
<proteinExistence type="predicted"/>
<sequence>MYIVKCLACDCLLSDWESVRKDKHDVYVDLCSKCYQYTKDDALNLETELYLAIDKDNYD</sequence>
<name>A0A6J5T8I1_9CAUD</name>
<accession>A0A6J5T8I1</accession>
<protein>
    <submittedName>
        <fullName evidence="1">Uncharacterized protein</fullName>
    </submittedName>
</protein>
<evidence type="ECO:0000313" key="1">
    <source>
        <dbReference type="EMBL" id="CAB4240971.1"/>
    </source>
</evidence>
<dbReference type="EMBL" id="LR797818">
    <property type="protein sequence ID" value="CAB4240971.1"/>
    <property type="molecule type" value="Genomic_DNA"/>
</dbReference>
<gene>
    <name evidence="1" type="ORF">UFOVP22_36</name>
</gene>